<name>A0A6G2CQD2_9FIRM</name>
<keyword evidence="2 4" id="KW-0378">Hydrolase</keyword>
<evidence type="ECO:0000256" key="1">
    <source>
        <dbReference type="ARBA" id="ARBA00008834"/>
    </source>
</evidence>
<dbReference type="InterPro" id="IPR006626">
    <property type="entry name" value="PbH1"/>
</dbReference>
<comment type="caution">
    <text evidence="7">The sequence shown here is derived from an EMBL/GenBank/DDBJ whole genome shotgun (WGS) entry which is preliminary data.</text>
</comment>
<dbReference type="InterPro" id="IPR012334">
    <property type="entry name" value="Pectin_lyas_fold"/>
</dbReference>
<evidence type="ECO:0000256" key="4">
    <source>
        <dbReference type="RuleBase" id="RU361169"/>
    </source>
</evidence>
<dbReference type="PROSITE" id="PS00502">
    <property type="entry name" value="POLYGALACTURONASE"/>
    <property type="match status" value="1"/>
</dbReference>
<dbReference type="InterPro" id="IPR011050">
    <property type="entry name" value="Pectin_lyase_fold/virulence"/>
</dbReference>
<dbReference type="Pfam" id="PF00295">
    <property type="entry name" value="Glyco_hydro_28"/>
    <property type="match status" value="1"/>
</dbReference>
<accession>A0A6G2CQD2</accession>
<evidence type="ECO:0000313" key="6">
    <source>
        <dbReference type="EMBL" id="MTK20605.1"/>
    </source>
</evidence>
<dbReference type="InterPro" id="IPR051801">
    <property type="entry name" value="GH28_Enzymes"/>
</dbReference>
<dbReference type="PANTHER" id="PTHR31339:SF9">
    <property type="entry name" value="PLASMIN AND FIBRONECTIN-BINDING PROTEIN A"/>
    <property type="match status" value="1"/>
</dbReference>
<evidence type="ECO:0000259" key="5">
    <source>
        <dbReference type="Pfam" id="PF12708"/>
    </source>
</evidence>
<dbReference type="Gene3D" id="2.160.20.10">
    <property type="entry name" value="Single-stranded right-handed beta-helix, Pectin lyase-like"/>
    <property type="match status" value="1"/>
</dbReference>
<dbReference type="Proteomes" id="UP000487649">
    <property type="component" value="Unassembled WGS sequence"/>
</dbReference>
<evidence type="ECO:0000256" key="3">
    <source>
        <dbReference type="ARBA" id="ARBA00023295"/>
    </source>
</evidence>
<dbReference type="Pfam" id="PF12708">
    <property type="entry name" value="Pect-lyase_RHGA_epim"/>
    <property type="match status" value="1"/>
</dbReference>
<protein>
    <submittedName>
        <fullName evidence="7">Glycoside hydrolase family 28 protein</fullName>
    </submittedName>
</protein>
<dbReference type="SMART" id="SM00710">
    <property type="entry name" value="PbH1"/>
    <property type="match status" value="5"/>
</dbReference>
<dbReference type="AlphaFoldDB" id="A0A6G2CQD2"/>
<dbReference type="EMBL" id="WMQV01000026">
    <property type="protein sequence ID" value="MTL94912.1"/>
    <property type="molecule type" value="Genomic_DNA"/>
</dbReference>
<dbReference type="InterPro" id="IPR000743">
    <property type="entry name" value="Glyco_hydro_28"/>
</dbReference>
<reference evidence="7 8" key="1">
    <citation type="journal article" date="2019" name="Nat. Med.">
        <title>A library of human gut bacterial isolates paired with longitudinal multiomics data enables mechanistic microbiome research.</title>
        <authorList>
            <person name="Poyet M."/>
            <person name="Groussin M."/>
            <person name="Gibbons S.M."/>
            <person name="Avila-Pacheco J."/>
            <person name="Jiang X."/>
            <person name="Kearney S.M."/>
            <person name="Perrotta A.R."/>
            <person name="Berdy B."/>
            <person name="Zhao S."/>
            <person name="Lieberman T.D."/>
            <person name="Swanson P.K."/>
            <person name="Smith M."/>
            <person name="Roesemann S."/>
            <person name="Alexander J.E."/>
            <person name="Rich S.A."/>
            <person name="Livny J."/>
            <person name="Vlamakis H."/>
            <person name="Clish C."/>
            <person name="Bullock K."/>
            <person name="Deik A."/>
            <person name="Scott J."/>
            <person name="Pierce K.A."/>
            <person name="Xavier R.J."/>
            <person name="Alm E.J."/>
        </authorList>
    </citation>
    <scope>NUCLEOTIDE SEQUENCE</scope>
    <source>
        <strain evidence="7">BIOML-A179</strain>
        <strain evidence="6 8">BIOML-A198</strain>
    </source>
</reference>
<gene>
    <name evidence="7" type="ORF">GMA64_10265</name>
    <name evidence="6" type="ORF">GMA92_04025</name>
</gene>
<evidence type="ECO:0000313" key="8">
    <source>
        <dbReference type="Proteomes" id="UP000487649"/>
    </source>
</evidence>
<organism evidence="7">
    <name type="scientific">Turicibacter sanguinis</name>
    <dbReference type="NCBI Taxonomy" id="154288"/>
    <lineage>
        <taxon>Bacteria</taxon>
        <taxon>Bacillati</taxon>
        <taxon>Bacillota</taxon>
        <taxon>Erysipelotrichia</taxon>
        <taxon>Erysipelotrichales</taxon>
        <taxon>Turicibacteraceae</taxon>
        <taxon>Turicibacter</taxon>
    </lineage>
</organism>
<dbReference type="PANTHER" id="PTHR31339">
    <property type="entry name" value="PECTIN LYASE-RELATED"/>
    <property type="match status" value="1"/>
</dbReference>
<dbReference type="GO" id="GO:0004650">
    <property type="term" value="F:polygalacturonase activity"/>
    <property type="evidence" value="ECO:0007669"/>
    <property type="project" value="InterPro"/>
</dbReference>
<evidence type="ECO:0000256" key="2">
    <source>
        <dbReference type="ARBA" id="ARBA00022801"/>
    </source>
</evidence>
<evidence type="ECO:0000313" key="7">
    <source>
        <dbReference type="EMBL" id="MTL94912.1"/>
    </source>
</evidence>
<dbReference type="SUPFAM" id="SSF51126">
    <property type="entry name" value="Pectin lyase-like"/>
    <property type="match status" value="1"/>
</dbReference>
<dbReference type="EMBL" id="WMQE01000006">
    <property type="protein sequence ID" value="MTK20605.1"/>
    <property type="molecule type" value="Genomic_DNA"/>
</dbReference>
<comment type="similarity">
    <text evidence="1 4">Belongs to the glycosyl hydrolase 28 family.</text>
</comment>
<proteinExistence type="inferred from homology"/>
<sequence>MMNFNIVLQTSSSLTLELENQSCFKSSQPYTLKLNDEIIDEHLVQNVYSIYRLQPSTAYMVTIINEETGESLSKEVYTKKESICLNVKHFNAKGDGITDDTLAIQAAIMSCPDDGRVFIPKGTYATKTIFLKSNLTLELEKGATLLYSASFESGAILPGYTKNSNHEEYYLGSWEGNPLDTFTALIQGVNVSNVNLIGEGVLDGNGSIGWWDFPKVRNVAWRPRLFQIIHSHHVNVQGITLQNSPSWTVHPLFSDDLKFIDLKIINPKDSPNTDGLDPESCHRVLILGVHFSVGDDCIAIKSGKIYLGSRLKRASEYITIRNCSMNFGHGAVVIGSEMAGGVKHILVEQCLFNETDRGLRIKTRRGRGEAAIVEDVTFRHIEMEKVLTPLVVNCFYFCDPDGHSEYVKTKETLPVDYRTPDIRDFCFEDIKCRHSEIAAAYFYGLPEKPIERLSLKDCVFHFTTEAEPGVPAMMDDIPNYCQNGMVLNNIIEVNLENVTFENVIGDPMQIQNVKKVVVDGVIKENYC</sequence>
<dbReference type="GO" id="GO:0005975">
    <property type="term" value="P:carbohydrate metabolic process"/>
    <property type="evidence" value="ECO:0007669"/>
    <property type="project" value="InterPro"/>
</dbReference>
<feature type="domain" description="Rhamnogalacturonase A/B/Epimerase-like pectate lyase" evidence="5">
    <location>
        <begin position="85"/>
        <end position="152"/>
    </location>
</feature>
<keyword evidence="3 4" id="KW-0326">Glycosidase</keyword>
<dbReference type="InterPro" id="IPR024535">
    <property type="entry name" value="RHGA/B-epi-like_pectate_lyase"/>
</dbReference>